<dbReference type="Gene3D" id="3.10.450.50">
    <property type="match status" value="1"/>
</dbReference>
<dbReference type="InterPro" id="IPR048469">
    <property type="entry name" value="YchJ-like_M"/>
</dbReference>
<comment type="similarity">
    <text evidence="1 2">Belongs to the UPF0225 family.</text>
</comment>
<evidence type="ECO:0000256" key="2">
    <source>
        <dbReference type="HAMAP-Rule" id="MF_00612"/>
    </source>
</evidence>
<dbReference type="Pfam" id="PF17775">
    <property type="entry name" value="YchJ_M-like"/>
    <property type="match status" value="1"/>
</dbReference>
<dbReference type="PANTHER" id="PTHR33747:SF1">
    <property type="entry name" value="ADENYLATE CYCLASE-ASSOCIATED CAP C-TERMINAL DOMAIN-CONTAINING PROTEIN"/>
    <property type="match status" value="1"/>
</dbReference>
<organism evidence="4 5">
    <name type="scientific">Marinobacter vulgaris</name>
    <dbReference type="NCBI Taxonomy" id="1928331"/>
    <lineage>
        <taxon>Bacteria</taxon>
        <taxon>Pseudomonadati</taxon>
        <taxon>Pseudomonadota</taxon>
        <taxon>Gammaproteobacteria</taxon>
        <taxon>Pseudomonadales</taxon>
        <taxon>Marinobacteraceae</taxon>
        <taxon>Marinobacter</taxon>
    </lineage>
</organism>
<dbReference type="SUPFAM" id="SSF103642">
    <property type="entry name" value="Sec-C motif"/>
    <property type="match status" value="1"/>
</dbReference>
<evidence type="ECO:0000256" key="1">
    <source>
        <dbReference type="ARBA" id="ARBA00010839"/>
    </source>
</evidence>
<dbReference type="SUPFAM" id="SSF54427">
    <property type="entry name" value="NTF2-like"/>
    <property type="match status" value="1"/>
</dbReference>
<evidence type="ECO:0000313" key="5">
    <source>
        <dbReference type="Proteomes" id="UP000253987"/>
    </source>
</evidence>
<dbReference type="Proteomes" id="UP000253987">
    <property type="component" value="Unassembled WGS sequence"/>
</dbReference>
<dbReference type="AlphaFoldDB" id="A0A2V3ZQF8"/>
<gene>
    <name evidence="4" type="ORF">DIT71_04415</name>
</gene>
<reference evidence="5" key="1">
    <citation type="submission" date="2018-05" db="EMBL/GenBank/DDBJ databases">
        <authorList>
            <person name="Lu D."/>
        </authorList>
    </citation>
    <scope>NUCLEOTIDE SEQUENCE [LARGE SCALE GENOMIC DNA]</scope>
    <source>
        <strain evidence="5">F01</strain>
    </source>
</reference>
<proteinExistence type="inferred from homology"/>
<protein>
    <recommendedName>
        <fullName evidence="2">UPF0225 protein DIT71_04415</fullName>
    </recommendedName>
</protein>
<keyword evidence="5" id="KW-1185">Reference proteome</keyword>
<dbReference type="InterPro" id="IPR023006">
    <property type="entry name" value="YchJ-like"/>
</dbReference>
<dbReference type="PANTHER" id="PTHR33747">
    <property type="entry name" value="UPF0225 PROTEIN SCO1677"/>
    <property type="match status" value="1"/>
</dbReference>
<dbReference type="EMBL" id="QFWX01000002">
    <property type="protein sequence ID" value="PXX92447.1"/>
    <property type="molecule type" value="Genomic_DNA"/>
</dbReference>
<evidence type="ECO:0000259" key="3">
    <source>
        <dbReference type="Pfam" id="PF17775"/>
    </source>
</evidence>
<reference evidence="4 5" key="2">
    <citation type="submission" date="2018-06" db="EMBL/GenBank/DDBJ databases">
        <title>Marinobactersediminissp. nov, a moderately halophilic bacterium isolated from marine solar saltern.</title>
        <authorList>
            <person name="Zhang Y."/>
        </authorList>
    </citation>
    <scope>NUCLEOTIDE SEQUENCE [LARGE SCALE GENOMIC DNA]</scope>
    <source>
        <strain evidence="4 5">F01</strain>
    </source>
</reference>
<sequence length="152" mass="16825">MVSDVTPELCPCGSGKSFSACCQPYHHGQPAPTPEHLMRSRFSAFVLGLSDYLITTWHSSTRPRTLDLNGSPDWTSLHIVSSGEAVNDGTVHFRALYRVAGGWGYLEEQSTFLREDGRWYYLSGDTREGVLKPGRNDSCPCGSGKKYKACCR</sequence>
<comment type="caution">
    <text evidence="4">The sequence shown here is derived from an EMBL/GenBank/DDBJ whole genome shotgun (WGS) entry which is preliminary data.</text>
</comment>
<name>A0A2V3ZQF8_9GAMM</name>
<dbReference type="RefSeq" id="WP_114612001.1">
    <property type="nucleotide sequence ID" value="NZ_QFWX01000002.1"/>
</dbReference>
<dbReference type="HAMAP" id="MF_00612">
    <property type="entry name" value="UPF0225"/>
    <property type="match status" value="1"/>
</dbReference>
<dbReference type="OrthoDB" id="21421at2"/>
<accession>A0A2V3ZQF8</accession>
<feature type="domain" description="YchJ-like middle NTF2-like" evidence="3">
    <location>
        <begin position="33"/>
        <end position="124"/>
    </location>
</feature>
<evidence type="ECO:0000313" key="4">
    <source>
        <dbReference type="EMBL" id="PXX92447.1"/>
    </source>
</evidence>
<dbReference type="InterPro" id="IPR004027">
    <property type="entry name" value="SEC_C_motif"/>
</dbReference>
<dbReference type="InterPro" id="IPR032710">
    <property type="entry name" value="NTF2-like_dom_sf"/>
</dbReference>
<dbReference type="Pfam" id="PF02810">
    <property type="entry name" value="SEC-C"/>
    <property type="match status" value="2"/>
</dbReference>